<keyword evidence="2 5" id="KW-0812">Transmembrane</keyword>
<dbReference type="Gene3D" id="1.50.10.150">
    <property type="entry name" value="Voltage-dependent anion channel"/>
    <property type="match status" value="1"/>
</dbReference>
<dbReference type="InterPro" id="IPR052951">
    <property type="entry name" value="Tellurite_res_ion_channel"/>
</dbReference>
<dbReference type="EMBL" id="CP009687">
    <property type="protein sequence ID" value="AKL94858.1"/>
    <property type="molecule type" value="Genomic_DNA"/>
</dbReference>
<accession>A0A0G3W928</accession>
<dbReference type="GO" id="GO:0005886">
    <property type="term" value="C:plasma membrane"/>
    <property type="evidence" value="ECO:0007669"/>
    <property type="project" value="TreeGrafter"/>
</dbReference>
<proteinExistence type="predicted"/>
<feature type="transmembrane region" description="Helical" evidence="5">
    <location>
        <begin position="89"/>
        <end position="110"/>
    </location>
</feature>
<evidence type="ECO:0000256" key="1">
    <source>
        <dbReference type="ARBA" id="ARBA00004141"/>
    </source>
</evidence>
<comment type="subcellular location">
    <subcellularLocation>
        <location evidence="1">Membrane</location>
        <topology evidence="1">Multi-pass membrane protein</topology>
    </subcellularLocation>
</comment>
<protein>
    <submittedName>
        <fullName evidence="6">Permease</fullName>
    </submittedName>
</protein>
<feature type="transmembrane region" description="Helical" evidence="5">
    <location>
        <begin position="208"/>
        <end position="229"/>
    </location>
</feature>
<feature type="transmembrane region" description="Helical" evidence="5">
    <location>
        <begin position="241"/>
        <end position="262"/>
    </location>
</feature>
<evidence type="ECO:0000256" key="3">
    <source>
        <dbReference type="ARBA" id="ARBA00022989"/>
    </source>
</evidence>
<evidence type="ECO:0000256" key="5">
    <source>
        <dbReference type="SAM" id="Phobius"/>
    </source>
</evidence>
<dbReference type="PANTHER" id="PTHR37955:SF1">
    <property type="entry name" value="DEP DOMAIN-CONTAINING PROTEIN"/>
    <property type="match status" value="1"/>
</dbReference>
<feature type="transmembrane region" description="Helical" evidence="5">
    <location>
        <begin position="63"/>
        <end position="83"/>
    </location>
</feature>
<dbReference type="GO" id="GO:0046583">
    <property type="term" value="F:monoatomic cation efflux transmembrane transporter activity"/>
    <property type="evidence" value="ECO:0007669"/>
    <property type="project" value="TreeGrafter"/>
</dbReference>
<sequence>MIKKVPIPMAGLMLALAATGNLVLSYGSIYRNVFGAISAIILVFLITKIFTQPKSLAEGFENPVVASVTPTFSMGVMILSTYIRPYLPSAAFAVWIVGLLIHCFLILYFTKKYLLNFNIKKVFPSYFVVYVGIVVGSVTSPVYGLTNLGQLIFWFGFISYLVLLPLVAYRVFVIKEIPEAALPTMIIFAAPASLCLAGYLNAFQEKNMMMVIFLASLALLMLFSTLLYMPKMLKLKFYPSYSAFTFPFVISGIAMKGTNAFFLNTGREIEILGYLVKFLEFWSIAMVLYVLVRYMIFIAPSQEAASPATSKN</sequence>
<dbReference type="KEGG" id="cace:CACET_c13930"/>
<dbReference type="STRING" id="84022.CACET_c13930"/>
<dbReference type="PATRIC" id="fig|84022.6.peg.1388"/>
<dbReference type="InterPro" id="IPR004695">
    <property type="entry name" value="SLAC1/Mae1/Ssu1/TehA"/>
</dbReference>
<dbReference type="AlphaFoldDB" id="A0A0G3W928"/>
<keyword evidence="7" id="KW-1185">Reference proteome</keyword>
<evidence type="ECO:0000256" key="2">
    <source>
        <dbReference type="ARBA" id="ARBA00022692"/>
    </source>
</evidence>
<feature type="transmembrane region" description="Helical" evidence="5">
    <location>
        <begin position="180"/>
        <end position="202"/>
    </location>
</feature>
<feature type="transmembrane region" description="Helical" evidence="5">
    <location>
        <begin position="274"/>
        <end position="292"/>
    </location>
</feature>
<gene>
    <name evidence="6" type="ORF">CACET_c13930</name>
</gene>
<evidence type="ECO:0000313" key="7">
    <source>
        <dbReference type="Proteomes" id="UP000035704"/>
    </source>
</evidence>
<evidence type="ECO:0000313" key="6">
    <source>
        <dbReference type="EMBL" id="AKL94858.1"/>
    </source>
</evidence>
<dbReference type="Proteomes" id="UP000035704">
    <property type="component" value="Chromosome"/>
</dbReference>
<dbReference type="InterPro" id="IPR038665">
    <property type="entry name" value="Voltage-dep_anion_channel_sf"/>
</dbReference>
<keyword evidence="3 5" id="KW-1133">Transmembrane helix</keyword>
<feature type="transmembrane region" description="Helical" evidence="5">
    <location>
        <begin position="122"/>
        <end position="145"/>
    </location>
</feature>
<dbReference type="CDD" id="cd09325">
    <property type="entry name" value="TDT_C4-dicarb_trans"/>
    <property type="match status" value="1"/>
</dbReference>
<keyword evidence="4 5" id="KW-0472">Membrane</keyword>
<organism evidence="6 7">
    <name type="scientific">Clostridium aceticum</name>
    <dbReference type="NCBI Taxonomy" id="84022"/>
    <lineage>
        <taxon>Bacteria</taxon>
        <taxon>Bacillati</taxon>
        <taxon>Bacillota</taxon>
        <taxon>Clostridia</taxon>
        <taxon>Eubacteriales</taxon>
        <taxon>Clostridiaceae</taxon>
        <taxon>Clostridium</taxon>
    </lineage>
</organism>
<feature type="transmembrane region" description="Helical" evidence="5">
    <location>
        <begin position="151"/>
        <end position="173"/>
    </location>
</feature>
<feature type="transmembrane region" description="Helical" evidence="5">
    <location>
        <begin position="35"/>
        <end position="51"/>
    </location>
</feature>
<evidence type="ECO:0000256" key="4">
    <source>
        <dbReference type="ARBA" id="ARBA00023136"/>
    </source>
</evidence>
<name>A0A0G3W928_9CLOT</name>
<reference evidence="6 7" key="1">
    <citation type="submission" date="2014-10" db="EMBL/GenBank/DDBJ databases">
        <title>Genome sequence of Clostridium aceticum DSM 1496.</title>
        <authorList>
            <person name="Poehlein A."/>
            <person name="Schiel-Bengelsdorf B."/>
            <person name="Gottschalk G."/>
            <person name="Duerre P."/>
            <person name="Daniel R."/>
        </authorList>
    </citation>
    <scope>NUCLEOTIDE SEQUENCE [LARGE SCALE GENOMIC DNA]</scope>
    <source>
        <strain evidence="6 7">DSM 1496</strain>
    </source>
</reference>
<dbReference type="Pfam" id="PF03595">
    <property type="entry name" value="SLAC1"/>
    <property type="match status" value="1"/>
</dbReference>
<dbReference type="PANTHER" id="PTHR37955">
    <property type="entry name" value="TELLURITE RESISTANCE PROTEIN TEHA"/>
    <property type="match status" value="1"/>
</dbReference>